<comment type="caution">
    <text evidence="3">The sequence shown here is derived from an EMBL/GenBank/DDBJ whole genome shotgun (WGS) entry which is preliminary data.</text>
</comment>
<keyword evidence="2" id="KW-1133">Transmembrane helix</keyword>
<dbReference type="Proteomes" id="UP000269539">
    <property type="component" value="Unassembled WGS sequence"/>
</dbReference>
<protein>
    <recommendedName>
        <fullName evidence="5">Peroxin-3</fullName>
    </recommendedName>
</protein>
<evidence type="ECO:0000313" key="4">
    <source>
        <dbReference type="Proteomes" id="UP000269539"/>
    </source>
</evidence>
<dbReference type="GO" id="GO:0045046">
    <property type="term" value="P:protein import into peroxisome membrane"/>
    <property type="evidence" value="ECO:0007669"/>
    <property type="project" value="TreeGrafter"/>
</dbReference>
<keyword evidence="2" id="KW-0472">Membrane</keyword>
<feature type="region of interest" description="Disordered" evidence="1">
    <location>
        <begin position="179"/>
        <end position="230"/>
    </location>
</feature>
<feature type="compositionally biased region" description="Polar residues" evidence="1">
    <location>
        <begin position="203"/>
        <end position="215"/>
    </location>
</feature>
<dbReference type="VEuPathDB" id="FungiDB:BTJ68_04229"/>
<gene>
    <name evidence="3" type="ORF">D0864_09394</name>
</gene>
<feature type="compositionally biased region" description="Polar residues" evidence="1">
    <location>
        <begin position="573"/>
        <end position="591"/>
    </location>
</feature>
<dbReference type="EMBL" id="QWIO01001162">
    <property type="protein sequence ID" value="RMY77865.1"/>
    <property type="molecule type" value="Genomic_DNA"/>
</dbReference>
<keyword evidence="2" id="KW-0812">Transmembrane</keyword>
<sequence length="643" mass="70636">MHYRYRSCIGSRNWGNALASARNGPSLRSVVAYLPSQLHLPLLSQIRHVFFHPSLEEKDTSSFHVFWNNNAFHGTMIAATRRWFRRNRTNLAIGAGVIGAGYLAGQYVLGKIQEARQRMTEERISKENLRRRFEQNQEDCTYTVLALLPTIREEILEILPVEQITEELQRERQERLKRIGASDAASSELPSVPPSVGDEDGKSISSSSYVHASQVTGSTADGAASSSRPKKSKAQLWQEMKINAITRALTLIYTLSLLTLLTRIQLNLLGRRTYLSSVVAMASPQAAQQSSTISLENKDDDNYENFYGNDFETNRKYLTFSWWLLHRGSKLILERVQAAVKEVFGLVNIREDMSLERLSELILDVRKKVEGATEQDRQQMRWLEYLLPPQDEEAFVVRQAGSPDGEDSEMDSASGQQQISVSLRRLLDETSDLIDSPTFSQVLTRLLDAGYSNLVDNCIAVEAFKAADPSSSGVLGMSAYGGGSRVSEIVDTKAKLAHILPVFCRQAHVIAAGSGDLEAVDGVSGDGNDYLTVLDGVDQLSAFAAVIYSSNFEQEVAAGAKESNTADVPRTATYPSTNTYGQPSTTQFTETRPTELAEGLLGAEGDNVSAAASGANVSSGEEQTPGSDLEAAWRKALLAEDGK</sequence>
<dbReference type="Pfam" id="PF04882">
    <property type="entry name" value="Peroxin-3"/>
    <property type="match status" value="1"/>
</dbReference>
<dbReference type="GO" id="GO:0005778">
    <property type="term" value="C:peroxisomal membrane"/>
    <property type="evidence" value="ECO:0007669"/>
    <property type="project" value="InterPro"/>
</dbReference>
<proteinExistence type="predicted"/>
<evidence type="ECO:0000256" key="1">
    <source>
        <dbReference type="SAM" id="MobiDB-lite"/>
    </source>
</evidence>
<feature type="compositionally biased region" description="Low complexity" evidence="1">
    <location>
        <begin position="607"/>
        <end position="620"/>
    </location>
</feature>
<organism evidence="3 4">
    <name type="scientific">Hortaea werneckii</name>
    <name type="common">Black yeast</name>
    <name type="synonym">Cladosporium werneckii</name>
    <dbReference type="NCBI Taxonomy" id="91943"/>
    <lineage>
        <taxon>Eukaryota</taxon>
        <taxon>Fungi</taxon>
        <taxon>Dikarya</taxon>
        <taxon>Ascomycota</taxon>
        <taxon>Pezizomycotina</taxon>
        <taxon>Dothideomycetes</taxon>
        <taxon>Dothideomycetidae</taxon>
        <taxon>Mycosphaerellales</taxon>
        <taxon>Teratosphaeriaceae</taxon>
        <taxon>Hortaea</taxon>
    </lineage>
</organism>
<dbReference type="PANTHER" id="PTHR28080">
    <property type="entry name" value="PEROXISOMAL BIOGENESIS FACTOR 3"/>
    <property type="match status" value="1"/>
</dbReference>
<dbReference type="InterPro" id="IPR006966">
    <property type="entry name" value="Peroxin-3"/>
</dbReference>
<evidence type="ECO:0000313" key="3">
    <source>
        <dbReference type="EMBL" id="RMY77865.1"/>
    </source>
</evidence>
<feature type="transmembrane region" description="Helical" evidence="2">
    <location>
        <begin position="91"/>
        <end position="109"/>
    </location>
</feature>
<dbReference type="GO" id="GO:0030674">
    <property type="term" value="F:protein-macromolecule adaptor activity"/>
    <property type="evidence" value="ECO:0007669"/>
    <property type="project" value="TreeGrafter"/>
</dbReference>
<evidence type="ECO:0008006" key="5">
    <source>
        <dbReference type="Google" id="ProtNLM"/>
    </source>
</evidence>
<reference evidence="3 4" key="1">
    <citation type="journal article" date="2018" name="BMC Genomics">
        <title>Genomic evidence for intraspecific hybridization in a clonal and extremely halotolerant yeast.</title>
        <authorList>
            <person name="Gostincar C."/>
            <person name="Stajich J.E."/>
            <person name="Zupancic J."/>
            <person name="Zalar P."/>
            <person name="Gunde-Cimerman N."/>
        </authorList>
    </citation>
    <scope>NUCLEOTIDE SEQUENCE [LARGE SCALE GENOMIC DNA]</scope>
    <source>
        <strain evidence="3 4">EXF-10513</strain>
    </source>
</reference>
<dbReference type="AlphaFoldDB" id="A0A3M7EMK9"/>
<feature type="region of interest" description="Disordered" evidence="1">
    <location>
        <begin position="560"/>
        <end position="591"/>
    </location>
</feature>
<name>A0A3M7EMK9_HORWE</name>
<feature type="region of interest" description="Disordered" evidence="1">
    <location>
        <begin position="603"/>
        <end position="630"/>
    </location>
</feature>
<feature type="compositionally biased region" description="Low complexity" evidence="1">
    <location>
        <begin position="216"/>
        <end position="227"/>
    </location>
</feature>
<accession>A0A3M7EMK9</accession>
<evidence type="ECO:0000256" key="2">
    <source>
        <dbReference type="SAM" id="Phobius"/>
    </source>
</evidence>
<dbReference type="PANTHER" id="PTHR28080:SF1">
    <property type="entry name" value="PEROXISOMAL BIOGENESIS FACTOR 3"/>
    <property type="match status" value="1"/>
</dbReference>